<dbReference type="SUPFAM" id="SSF69500">
    <property type="entry name" value="DTD-like"/>
    <property type="match status" value="1"/>
</dbReference>
<proteinExistence type="inferred from homology"/>
<dbReference type="PANTHER" id="PTHR10472:SF5">
    <property type="entry name" value="D-AMINOACYL-TRNA DEACYLASE 1"/>
    <property type="match status" value="1"/>
</dbReference>
<dbReference type="EC" id="3.1.1.96" evidence="2"/>
<dbReference type="RefSeq" id="WP_092349750.1">
    <property type="nucleotide sequence ID" value="NZ_CZVW01000010.1"/>
</dbReference>
<dbReference type="GO" id="GO:0106026">
    <property type="term" value="F:Gly-tRNA(Ala) deacylase activity"/>
    <property type="evidence" value="ECO:0007669"/>
    <property type="project" value="UniProtKB-UniRule"/>
</dbReference>
<comment type="catalytic activity">
    <reaction evidence="2">
        <text>glycyl-tRNA(Ala) + H2O = tRNA(Ala) + glycine + H(+)</text>
        <dbReference type="Rhea" id="RHEA:53744"/>
        <dbReference type="Rhea" id="RHEA-COMP:9657"/>
        <dbReference type="Rhea" id="RHEA-COMP:13640"/>
        <dbReference type="ChEBI" id="CHEBI:15377"/>
        <dbReference type="ChEBI" id="CHEBI:15378"/>
        <dbReference type="ChEBI" id="CHEBI:57305"/>
        <dbReference type="ChEBI" id="CHEBI:78442"/>
        <dbReference type="ChEBI" id="CHEBI:78522"/>
    </reaction>
</comment>
<dbReference type="Proteomes" id="UP000199197">
    <property type="component" value="Unassembled WGS sequence"/>
</dbReference>
<dbReference type="EMBL" id="CZVW01000010">
    <property type="protein sequence ID" value="CUT01777.1"/>
    <property type="molecule type" value="Genomic_DNA"/>
</dbReference>
<comment type="function">
    <text evidence="2">An aminoacyl-tRNA editing enzyme that deacylates mischarged D-aminoacyl-tRNAs. Also deacylates mischarged glycyl-tRNA(Ala), protecting cells against glycine mischarging by AlaRS. Acts via tRNA-based rather than protein-based catalysis; rejects L-amino acids rather than detecting D-amino acids in the active site. By recycling D-aminoacyl-tRNA to D-amino acids and free tRNA molecules, this enzyme counteracts the toxicity associated with the formation of D-aminoacyl-tRNA entities in vivo and helps enforce protein L-homochirality.</text>
</comment>
<dbReference type="FunFam" id="3.50.80.10:FF:000001">
    <property type="entry name" value="D-aminoacyl-tRNA deacylase"/>
    <property type="match status" value="1"/>
</dbReference>
<dbReference type="PANTHER" id="PTHR10472">
    <property type="entry name" value="D-TYROSYL-TRNA TYR DEACYLASE"/>
    <property type="match status" value="1"/>
</dbReference>
<dbReference type="OrthoDB" id="9801395at2"/>
<dbReference type="GO" id="GO:0000049">
    <property type="term" value="F:tRNA binding"/>
    <property type="evidence" value="ECO:0007669"/>
    <property type="project" value="UniProtKB-UniRule"/>
</dbReference>
<reference evidence="4" key="1">
    <citation type="submission" date="2015-11" db="EMBL/GenBank/DDBJ databases">
        <authorList>
            <person name="Varghese N."/>
        </authorList>
    </citation>
    <scope>NUCLEOTIDE SEQUENCE [LARGE SCALE GENOMIC DNA]</scope>
    <source>
        <strain evidence="4">JGI-23</strain>
    </source>
</reference>
<dbReference type="Gene3D" id="3.50.80.10">
    <property type="entry name" value="D-tyrosyl-tRNA(Tyr) deacylase"/>
    <property type="match status" value="1"/>
</dbReference>
<dbReference type="GO" id="GO:0005737">
    <property type="term" value="C:cytoplasm"/>
    <property type="evidence" value="ECO:0007669"/>
    <property type="project" value="UniProtKB-SubCell"/>
</dbReference>
<dbReference type="Pfam" id="PF02580">
    <property type="entry name" value="Tyr_Deacylase"/>
    <property type="match status" value="1"/>
</dbReference>
<dbReference type="InterPro" id="IPR003732">
    <property type="entry name" value="Daa-tRNA_deacyls_DTD"/>
</dbReference>
<dbReference type="GO" id="GO:0051500">
    <property type="term" value="F:D-tyrosyl-tRNA(Tyr) deacylase activity"/>
    <property type="evidence" value="ECO:0007669"/>
    <property type="project" value="TreeGrafter"/>
</dbReference>
<dbReference type="HAMAP" id="MF_00518">
    <property type="entry name" value="Deacylase_Dtd"/>
    <property type="match status" value="1"/>
</dbReference>
<protein>
    <recommendedName>
        <fullName evidence="2">D-aminoacyl-tRNA deacylase</fullName>
        <shortName evidence="2">DTD</shortName>
        <ecNumber evidence="2">3.1.1.96</ecNumber>
    </recommendedName>
    <alternativeName>
        <fullName evidence="2">Gly-tRNA(Ala) deacylase</fullName>
        <ecNumber evidence="2">3.1.1.-</ecNumber>
    </alternativeName>
</protein>
<dbReference type="InterPro" id="IPR023509">
    <property type="entry name" value="DTD-like_sf"/>
</dbReference>
<comment type="catalytic activity">
    <reaction evidence="2">
        <text>a D-aminoacyl-tRNA + H2O = a tRNA + a D-alpha-amino acid + H(+)</text>
        <dbReference type="Rhea" id="RHEA:13953"/>
        <dbReference type="Rhea" id="RHEA-COMP:10123"/>
        <dbReference type="Rhea" id="RHEA-COMP:10124"/>
        <dbReference type="ChEBI" id="CHEBI:15377"/>
        <dbReference type="ChEBI" id="CHEBI:15378"/>
        <dbReference type="ChEBI" id="CHEBI:59871"/>
        <dbReference type="ChEBI" id="CHEBI:78442"/>
        <dbReference type="ChEBI" id="CHEBI:79333"/>
        <dbReference type="EC" id="3.1.1.96"/>
    </reaction>
</comment>
<comment type="subunit">
    <text evidence="2">Homodimer.</text>
</comment>
<dbReference type="GO" id="GO:0043908">
    <property type="term" value="F:Ser(Gly)-tRNA(Ala) hydrolase activity"/>
    <property type="evidence" value="ECO:0007669"/>
    <property type="project" value="UniProtKB-UniRule"/>
</dbReference>
<keyword evidence="4" id="KW-1185">Reference proteome</keyword>
<evidence type="ECO:0000256" key="1">
    <source>
        <dbReference type="ARBA" id="ARBA00009673"/>
    </source>
</evidence>
<keyword evidence="2" id="KW-0378">Hydrolase</keyword>
<comment type="domain">
    <text evidence="2">A Gly-cisPro motif from one monomer fits into the active site of the other monomer to allow specific chiral rejection of L-amino acids.</text>
</comment>
<accession>A0A0P1N0C5</accession>
<evidence type="ECO:0000313" key="3">
    <source>
        <dbReference type="EMBL" id="CUT01777.1"/>
    </source>
</evidence>
<keyword evidence="2" id="KW-0694">RNA-binding</keyword>
<comment type="similarity">
    <text evidence="1 2">Belongs to the DTD family.</text>
</comment>
<dbReference type="CDD" id="cd00563">
    <property type="entry name" value="Dtyr_deacylase"/>
    <property type="match status" value="1"/>
</dbReference>
<organism evidence="3 4">
    <name type="scientific">Candidatus Chryseopegocella kryptomonas</name>
    <dbReference type="NCBI Taxonomy" id="1633643"/>
    <lineage>
        <taxon>Bacteria</taxon>
        <taxon>Pseudomonadati</taxon>
        <taxon>Candidatus Kryptoniota</taxon>
        <taxon>Candidatus Chryseopegocella</taxon>
    </lineage>
</organism>
<sequence length="153" mass="17256">MRALVQRVNRGSVTIDGSLYSQIGKGIVILLGVKNGDTEEDAKYLAKKCANLRIFDDENRRMNLSVKDINGEALVVSQFTLYGDTRYGNRPDFTQASKPEEAEILYNKFVEYLKQEMGEDKVKTGVFKAMMIVEIINDGPVTLLVESKEKNQK</sequence>
<dbReference type="NCBIfam" id="TIGR00256">
    <property type="entry name" value="D-aminoacyl-tRNA deacylase"/>
    <property type="match status" value="1"/>
</dbReference>
<comment type="subcellular location">
    <subcellularLocation>
        <location evidence="2">Cytoplasm</location>
    </subcellularLocation>
</comment>
<evidence type="ECO:0000313" key="4">
    <source>
        <dbReference type="Proteomes" id="UP000199197"/>
    </source>
</evidence>
<dbReference type="AlphaFoldDB" id="A0A0P1N0C5"/>
<keyword evidence="2" id="KW-0963">Cytoplasm</keyword>
<dbReference type="EC" id="3.1.1.-" evidence="2"/>
<gene>
    <name evidence="2" type="primary">dtd</name>
    <name evidence="3" type="ORF">JGI23_01110</name>
</gene>
<name>A0A0P1N0C5_9BACT</name>
<feature type="short sequence motif" description="Gly-cisPro motif, important for rejection of L-amino acids" evidence="2">
    <location>
        <begin position="139"/>
        <end position="140"/>
    </location>
</feature>
<dbReference type="GO" id="GO:0019478">
    <property type="term" value="P:D-amino acid catabolic process"/>
    <property type="evidence" value="ECO:0007669"/>
    <property type="project" value="UniProtKB-UniRule"/>
</dbReference>
<evidence type="ECO:0000256" key="2">
    <source>
        <dbReference type="HAMAP-Rule" id="MF_00518"/>
    </source>
</evidence>
<keyword evidence="2" id="KW-0820">tRNA-binding</keyword>